<protein>
    <recommendedName>
        <fullName evidence="1">DUF7736 domain-containing protein</fullName>
    </recommendedName>
</protein>
<evidence type="ECO:0000313" key="3">
    <source>
        <dbReference type="Proteomes" id="UP001056585"/>
    </source>
</evidence>
<sequence length="120" mass="13817">MIGSSPLYYPRRSTMDIQRLRSLTTRRLHTDVRDVYKDIALLTGQPGIMTHQIPNALRALEPFLRQRAPEPRLWDGQFDQTHTGEIEVLPMSGQELNEFMVRYAELPDPLEGKTVIGVTR</sequence>
<proteinExistence type="predicted"/>
<keyword evidence="3" id="KW-1185">Reference proteome</keyword>
<dbReference type="InterPro" id="IPR056638">
    <property type="entry name" value="DUF7736"/>
</dbReference>
<evidence type="ECO:0000259" key="1">
    <source>
        <dbReference type="Pfam" id="PF24875"/>
    </source>
</evidence>
<name>A0A9E7E175_9CAUD</name>
<dbReference type="Pfam" id="PF24875">
    <property type="entry name" value="DUF7736"/>
    <property type="match status" value="1"/>
</dbReference>
<gene>
    <name evidence="2" type="ORF">Elanor_BL40014</name>
</gene>
<organism evidence="2 3">
    <name type="scientific">Xanthomonas phage Elanor</name>
    <dbReference type="NCBI Taxonomy" id="2939127"/>
    <lineage>
        <taxon>Viruses</taxon>
        <taxon>Duplodnaviria</taxon>
        <taxon>Heunggongvirae</taxon>
        <taxon>Uroviricota</taxon>
        <taxon>Caudoviricetes</taxon>
        <taxon>Mesyanzhinovviridae</taxon>
        <taxon>Bradleyvirinae</taxon>
        <taxon>Elanorvirus</taxon>
        <taxon>Elanorvirus elanor</taxon>
    </lineage>
</organism>
<dbReference type="EMBL" id="ON189045">
    <property type="protein sequence ID" value="URA06982.1"/>
    <property type="molecule type" value="Genomic_DNA"/>
</dbReference>
<evidence type="ECO:0000313" key="2">
    <source>
        <dbReference type="EMBL" id="URA06982.1"/>
    </source>
</evidence>
<accession>A0A9E7E175</accession>
<dbReference type="Proteomes" id="UP001056585">
    <property type="component" value="Segment"/>
</dbReference>
<reference evidence="2" key="1">
    <citation type="journal article" date="2022" name="Viruses">
        <title>Isolation of novel Xanthomonas phages for the plant pathogens X. translucens and X. campestris.</title>
        <authorList>
            <person name="Erdrich S.H."/>
            <person name="Sharma V."/>
            <person name="Schurr U."/>
            <person name="Arsova B."/>
            <person name="Frunzke J."/>
        </authorList>
    </citation>
    <scope>NUCLEOTIDE SEQUENCE</scope>
</reference>
<feature type="domain" description="DUF7736" evidence="1">
    <location>
        <begin position="16"/>
        <end position="74"/>
    </location>
</feature>